<protein>
    <submittedName>
        <fullName evidence="2">Putative E3 ubiquitin-protein ligase SINA-like 9</fullName>
    </submittedName>
</protein>
<dbReference type="EMBL" id="GDHC01010722">
    <property type="protein sequence ID" value="JAQ07907.1"/>
    <property type="molecule type" value="Transcribed_RNA"/>
</dbReference>
<accession>A0A0A9ZDE5</accession>
<evidence type="ECO:0000256" key="1">
    <source>
        <dbReference type="SAM" id="MobiDB-lite"/>
    </source>
</evidence>
<dbReference type="Gene3D" id="2.170.15.10">
    <property type="entry name" value="Proaerolysin, chain A, domain 3"/>
    <property type="match status" value="1"/>
</dbReference>
<reference evidence="2" key="2">
    <citation type="submission" date="2014-07" db="EMBL/GenBank/DDBJ databases">
        <authorList>
            <person name="Hull J."/>
        </authorList>
    </citation>
    <scope>NUCLEOTIDE SEQUENCE</scope>
</reference>
<sequence length="430" mass="46192">MYNVQAERDVKSHSDTSYYQRFSNWLGRYFNGGSDTGTLVDDQNVDTAVPTDAYTADSIYDDTTSDNHEPIDTGRIVNPMHVGTGRTVNSMQGVEMVNPNAEISTTPPSSSLSHVEGTSISGGPNRPNLPVGSAVGGTATAAAAGNQPVSGGSSLVNAANIPSSCTLRLVDGMENARSVDCLPTASSCPTSTSMESNILWSITRVAFSSVPTSSIFLAESMTNINYDMDYATVNTYPYSITQVGLRNFSPFEQFLTARTSKFISHQFTFRWLVGFTPSAAITINQLPMFITGTLTSLVNSLLGPINNFINSIVPGLAYPLTNDFLSNLTVETITFTIPFQWSGAVTHLESQEVVATYSVTAPPQAHLLGRAIAHMGKTSVPFTLDVTRRVHVPAGIYGQTTGQLIAYDYRVPGVYDGAQLINTEFLIDAL</sequence>
<evidence type="ECO:0000313" key="2">
    <source>
        <dbReference type="EMBL" id="JAG39830.1"/>
    </source>
</evidence>
<dbReference type="AlphaFoldDB" id="A0A0A9ZDE5"/>
<feature type="compositionally biased region" description="Polar residues" evidence="1">
    <location>
        <begin position="101"/>
        <end position="122"/>
    </location>
</feature>
<feature type="region of interest" description="Disordered" evidence="1">
    <location>
        <begin position="100"/>
        <end position="134"/>
    </location>
</feature>
<reference evidence="3" key="3">
    <citation type="journal article" date="2016" name="Gigascience">
        <title>De novo construction of an expanded transcriptome assembly for the western tarnished plant bug, Lygus hesperus.</title>
        <authorList>
            <person name="Tassone E.E."/>
            <person name="Geib S.M."/>
            <person name="Hall B."/>
            <person name="Fabrick J.A."/>
            <person name="Brent C.S."/>
            <person name="Hull J.J."/>
        </authorList>
    </citation>
    <scope>NUCLEOTIDE SEQUENCE</scope>
</reference>
<organism evidence="2">
    <name type="scientific">Lygus hesperus</name>
    <name type="common">Western plant bug</name>
    <dbReference type="NCBI Taxonomy" id="30085"/>
    <lineage>
        <taxon>Eukaryota</taxon>
        <taxon>Metazoa</taxon>
        <taxon>Ecdysozoa</taxon>
        <taxon>Arthropoda</taxon>
        <taxon>Hexapoda</taxon>
        <taxon>Insecta</taxon>
        <taxon>Pterygota</taxon>
        <taxon>Neoptera</taxon>
        <taxon>Paraneoptera</taxon>
        <taxon>Hemiptera</taxon>
        <taxon>Heteroptera</taxon>
        <taxon>Panheteroptera</taxon>
        <taxon>Cimicomorpha</taxon>
        <taxon>Miridae</taxon>
        <taxon>Mirini</taxon>
        <taxon>Lygus</taxon>
    </lineage>
</organism>
<name>A0A0A9ZDE5_LYGHE</name>
<dbReference type="EMBL" id="GBHO01003774">
    <property type="protein sequence ID" value="JAG39830.1"/>
    <property type="molecule type" value="Transcribed_RNA"/>
</dbReference>
<reference evidence="2" key="1">
    <citation type="journal article" date="2014" name="PLoS ONE">
        <title>Transcriptome-Based Identification of ABC Transporters in the Western Tarnished Plant Bug Lygus hesperus.</title>
        <authorList>
            <person name="Hull J.J."/>
            <person name="Chaney K."/>
            <person name="Geib S.M."/>
            <person name="Fabrick J.A."/>
            <person name="Brent C.S."/>
            <person name="Walsh D."/>
            <person name="Lavine L.C."/>
        </authorList>
    </citation>
    <scope>NUCLEOTIDE SEQUENCE</scope>
</reference>
<evidence type="ECO:0000313" key="3">
    <source>
        <dbReference type="EMBL" id="JAQ07907.1"/>
    </source>
</evidence>
<proteinExistence type="predicted"/>
<gene>
    <name evidence="2" type="ORF">CM83_15858</name>
    <name evidence="3" type="ORF">g.25614</name>
</gene>